<dbReference type="PROSITE" id="PS00750">
    <property type="entry name" value="TCP1_1"/>
    <property type="match status" value="1"/>
</dbReference>
<name>A0A6B9F668_9EURY</name>
<evidence type="ECO:0000256" key="1">
    <source>
        <dbReference type="ARBA" id="ARBA00008020"/>
    </source>
</evidence>
<dbReference type="SUPFAM" id="SSF48592">
    <property type="entry name" value="GroEL equatorial domain-like"/>
    <property type="match status" value="1"/>
</dbReference>
<feature type="region of interest" description="Disordered" evidence="6">
    <location>
        <begin position="524"/>
        <end position="546"/>
    </location>
</feature>
<dbReference type="Gene3D" id="1.10.560.10">
    <property type="entry name" value="GroEL-like equatorial domain"/>
    <property type="match status" value="1"/>
</dbReference>
<gene>
    <name evidence="7" type="ORF">EI982_03060</name>
</gene>
<accession>A0A6B9F668</accession>
<dbReference type="Gene3D" id="3.50.7.10">
    <property type="entry name" value="GroEL"/>
    <property type="match status" value="1"/>
</dbReference>
<dbReference type="SUPFAM" id="SSF54849">
    <property type="entry name" value="GroEL-intermediate domain like"/>
    <property type="match status" value="1"/>
</dbReference>
<keyword evidence="3 5" id="KW-0067">ATP-binding</keyword>
<organism evidence="7 8">
    <name type="scientific">Haloplanus rallus</name>
    <dbReference type="NCBI Taxonomy" id="1816183"/>
    <lineage>
        <taxon>Archaea</taxon>
        <taxon>Methanobacteriati</taxon>
        <taxon>Methanobacteriota</taxon>
        <taxon>Stenosarchaea group</taxon>
        <taxon>Halobacteria</taxon>
        <taxon>Halobacteriales</taxon>
        <taxon>Haloferacaceae</taxon>
        <taxon>Haloplanus</taxon>
    </lineage>
</organism>
<keyword evidence="2 5" id="KW-0547">Nucleotide-binding</keyword>
<dbReference type="PANTHER" id="PTHR11353">
    <property type="entry name" value="CHAPERONIN"/>
    <property type="match status" value="1"/>
</dbReference>
<evidence type="ECO:0000256" key="3">
    <source>
        <dbReference type="ARBA" id="ARBA00022840"/>
    </source>
</evidence>
<evidence type="ECO:0000313" key="7">
    <source>
        <dbReference type="EMBL" id="QGX93834.1"/>
    </source>
</evidence>
<dbReference type="InterPro" id="IPR027410">
    <property type="entry name" value="TCP-1-like_intermed_sf"/>
</dbReference>
<dbReference type="GO" id="GO:0140662">
    <property type="term" value="F:ATP-dependent protein folding chaperone"/>
    <property type="evidence" value="ECO:0007669"/>
    <property type="project" value="InterPro"/>
</dbReference>
<evidence type="ECO:0000256" key="2">
    <source>
        <dbReference type="ARBA" id="ARBA00022741"/>
    </source>
</evidence>
<dbReference type="GO" id="GO:0005524">
    <property type="term" value="F:ATP binding"/>
    <property type="evidence" value="ECO:0007669"/>
    <property type="project" value="UniProtKB-KW"/>
</dbReference>
<dbReference type="Gene3D" id="3.30.260.10">
    <property type="entry name" value="TCP-1-like chaperonin intermediate domain"/>
    <property type="match status" value="1"/>
</dbReference>
<evidence type="ECO:0000313" key="8">
    <source>
        <dbReference type="Proteomes" id="UP000428325"/>
    </source>
</evidence>
<keyword evidence="8" id="KW-1185">Reference proteome</keyword>
<feature type="compositionally biased region" description="Basic and acidic residues" evidence="6">
    <location>
        <begin position="524"/>
        <end position="534"/>
    </location>
</feature>
<comment type="similarity">
    <text evidence="1 5">Belongs to the TCP-1 chaperonin family.</text>
</comment>
<dbReference type="InterPro" id="IPR017998">
    <property type="entry name" value="Chaperone_TCP-1"/>
</dbReference>
<dbReference type="RefSeq" id="WP_157688070.1">
    <property type="nucleotide sequence ID" value="NZ_CP034345.1"/>
</dbReference>
<evidence type="ECO:0008006" key="9">
    <source>
        <dbReference type="Google" id="ProtNLM"/>
    </source>
</evidence>
<dbReference type="KEGG" id="hra:EI982_03060"/>
<dbReference type="OrthoDB" id="385760at2157"/>
<dbReference type="PRINTS" id="PR00304">
    <property type="entry name" value="TCOMPLEXTCP1"/>
</dbReference>
<protein>
    <recommendedName>
        <fullName evidence="9">Thermosome subunit 1</fullName>
    </recommendedName>
</protein>
<dbReference type="InterPro" id="IPR002194">
    <property type="entry name" value="Chaperonin_TCP-1_CS"/>
</dbReference>
<reference evidence="7 8" key="1">
    <citation type="submission" date="2018-12" db="EMBL/GenBank/DDBJ databases">
        <title>Complete genome sequence of Haloplanus rallus MBLA0036.</title>
        <authorList>
            <person name="Nam Y.-d."/>
            <person name="Kang J."/>
            <person name="Chung W.-H."/>
            <person name="Park Y.S."/>
        </authorList>
    </citation>
    <scope>NUCLEOTIDE SEQUENCE [LARGE SCALE GENOMIC DNA]</scope>
    <source>
        <strain evidence="7 8">MBLA0036</strain>
    </source>
</reference>
<dbReference type="Pfam" id="PF00118">
    <property type="entry name" value="Cpn60_TCP1"/>
    <property type="match status" value="1"/>
</dbReference>
<proteinExistence type="inferred from homology"/>
<dbReference type="SUPFAM" id="SSF52029">
    <property type="entry name" value="GroEL apical domain-like"/>
    <property type="match status" value="1"/>
</dbReference>
<sequence length="546" mass="57268">MELSADQGESPVETDGREEILAAGQHLGHIVESTYGPYGMDKLLVDAVGDMSATNSGSRILEMVEVTDPVARMVLEACTPAGEGGDGSTFSVLLAVELLDEATELIDRGVSPVTVADGYVRARDRAAAALEEVSVDVSPEREERYAIAKTATAGRFTELDREHLRRVVLDVVDVLRPEDVSTEALAFEEDIRLGIDSSRTVRGAVVRSEVVGEAAPDTVRDASVLLLEEGVVPVRDRGDDERLLTVDDPDDYEAFLEYDRETVVDRAQQVIDLGADVVVSTGHLHEYATDHLNRAGVLAVHELRNEQLDRIQRAVGGETTVSTAIPGTALGGAGQVTVSEIGSGTRPAVVFGDCDSTKIATVIVNGGTTRVTAEARRTIAQGVAAVAATYTDPRVVPGGGAAELEAARRVEAEAEGGVGSMAVRAYADALTAPVATLAANAGYDPIDVLATLRAHHDDGAVDAGVDVETGGTMRAYEMGVIEPVRSKRRAIRRATDIVTTLLRIDGILPMTGGDVMDTLGAKEAADADPGDRPDLSSGSKGGLGLG</sequence>
<dbReference type="Proteomes" id="UP000428325">
    <property type="component" value="Chromosome"/>
</dbReference>
<evidence type="ECO:0000256" key="5">
    <source>
        <dbReference type="RuleBase" id="RU004187"/>
    </source>
</evidence>
<dbReference type="GeneID" id="43368481"/>
<evidence type="ECO:0000256" key="6">
    <source>
        <dbReference type="SAM" id="MobiDB-lite"/>
    </source>
</evidence>
<dbReference type="EMBL" id="CP034345">
    <property type="protein sequence ID" value="QGX93834.1"/>
    <property type="molecule type" value="Genomic_DNA"/>
</dbReference>
<keyword evidence="4 5" id="KW-0143">Chaperone</keyword>
<dbReference type="GO" id="GO:0051082">
    <property type="term" value="F:unfolded protein binding"/>
    <property type="evidence" value="ECO:0007669"/>
    <property type="project" value="InterPro"/>
</dbReference>
<dbReference type="InterPro" id="IPR002423">
    <property type="entry name" value="Cpn60/GroEL/TCP-1"/>
</dbReference>
<dbReference type="AlphaFoldDB" id="A0A6B9F668"/>
<dbReference type="GO" id="GO:0016887">
    <property type="term" value="F:ATP hydrolysis activity"/>
    <property type="evidence" value="ECO:0007669"/>
    <property type="project" value="InterPro"/>
</dbReference>
<dbReference type="InterPro" id="IPR027409">
    <property type="entry name" value="GroEL-like_apical_dom_sf"/>
</dbReference>
<dbReference type="InterPro" id="IPR027413">
    <property type="entry name" value="GROEL-like_equatorial_sf"/>
</dbReference>
<evidence type="ECO:0000256" key="4">
    <source>
        <dbReference type="ARBA" id="ARBA00023186"/>
    </source>
</evidence>